<dbReference type="RefSeq" id="WP_149569485.1">
    <property type="nucleotide sequence ID" value="NZ_CP035807.1"/>
</dbReference>
<evidence type="ECO:0000313" key="1">
    <source>
        <dbReference type="EMBL" id="QEN06252.1"/>
    </source>
</evidence>
<reference evidence="1 2" key="2">
    <citation type="submission" date="2019-09" db="EMBL/GenBank/DDBJ databases">
        <title>Complete Genome Sequence and Methylome Analysis of free living Spirochaetas.</title>
        <authorList>
            <person name="Leshcheva N."/>
            <person name="Mikheeva N."/>
        </authorList>
    </citation>
    <scope>NUCLEOTIDE SEQUENCE [LARGE SCALE GENOMIC DNA]</scope>
    <source>
        <strain evidence="1 2">P</strain>
    </source>
</reference>
<dbReference type="Proteomes" id="UP000323824">
    <property type="component" value="Chromosome"/>
</dbReference>
<dbReference type="OrthoDB" id="3035407at2"/>
<dbReference type="AlphaFoldDB" id="A0A5C1QJA4"/>
<proteinExistence type="predicted"/>
<dbReference type="EMBL" id="CP035807">
    <property type="protein sequence ID" value="QEN06252.1"/>
    <property type="molecule type" value="Genomic_DNA"/>
</dbReference>
<protein>
    <submittedName>
        <fullName evidence="1">Uncharacterized protein</fullName>
    </submittedName>
</protein>
<gene>
    <name evidence="1" type="ORF">EW093_16670</name>
</gene>
<name>A0A5C1QJA4_9SPIO</name>
<organism evidence="1 2">
    <name type="scientific">Thiospirochaeta perfilievii</name>
    <dbReference type="NCBI Taxonomy" id="252967"/>
    <lineage>
        <taxon>Bacteria</taxon>
        <taxon>Pseudomonadati</taxon>
        <taxon>Spirochaetota</taxon>
        <taxon>Spirochaetia</taxon>
        <taxon>Spirochaetales</taxon>
        <taxon>Spirochaetaceae</taxon>
        <taxon>Thiospirochaeta</taxon>
    </lineage>
</organism>
<keyword evidence="2" id="KW-1185">Reference proteome</keyword>
<sequence>MNNDEIKTLYKLQTKNVKYLKKVQKNFIKDNNIGLRKNDNFSVDFKTKMLSLLFSTLSEAQFTQILYTPNGLYYSEIEKISSINNIVLKWEELLEVSLTRVGDWTQNPDLEKKRNIIKSIIKDYIEKPQLLRNKIAHGQWIYALNKYNTREVRETSEEIKKLDVVTITKWFDIHQYLCFLMRDLVQSPHKSFHQHYWTNFYDLESYLDKTRSWNLDKRITILNRKKYHSGVKLC</sequence>
<dbReference type="KEGG" id="sper:EW093_16670"/>
<accession>A0A5C1QJA4</accession>
<reference evidence="1 2" key="1">
    <citation type="submission" date="2019-02" db="EMBL/GenBank/DDBJ databases">
        <authorList>
            <person name="Fomenkov A."/>
            <person name="Dubinina G."/>
            <person name="Grabovich M."/>
            <person name="Vincze T."/>
            <person name="Roberts R.J."/>
        </authorList>
    </citation>
    <scope>NUCLEOTIDE SEQUENCE [LARGE SCALE GENOMIC DNA]</scope>
    <source>
        <strain evidence="1 2">P</strain>
    </source>
</reference>
<evidence type="ECO:0000313" key="2">
    <source>
        <dbReference type="Proteomes" id="UP000323824"/>
    </source>
</evidence>